<sequence length="162" mass="18142">MKLNGWMIGIIVAVALMQVGIVQASKTKVIVKAETRDDFVAVVAAVHQQMQPGGQYEHVSASERASIDQHFNDMQGIFDKYGTVAQMDEKAKIRLFNDQEFVNATLTKRDNKRLVCEHVAPVGSNIPRTSCRTYGDIMRSQRDTNRMLNDMRRVQETRGGGG</sequence>
<protein>
    <submittedName>
        <fullName evidence="1">Uncharacterized protein</fullName>
    </submittedName>
</protein>
<organism evidence="1">
    <name type="scientific">Rhodanobacter sp. FW102-FHT14D07</name>
    <dbReference type="NCBI Taxonomy" id="3351462"/>
    <lineage>
        <taxon>Bacteria</taxon>
        <taxon>Pseudomonadati</taxon>
        <taxon>Pseudomonadota</taxon>
        <taxon>Gammaproteobacteria</taxon>
        <taxon>Lysobacterales</taxon>
        <taxon>Rhodanobacteraceae</taxon>
        <taxon>Rhodanobacter</taxon>
    </lineage>
</organism>
<name>A0AB74USH0_9GAMM</name>
<reference evidence="1" key="1">
    <citation type="submission" date="2024-10" db="EMBL/GenBank/DDBJ databases">
        <authorList>
            <person name="Lesea H.P."/>
            <person name="Kuehl J.V."/>
            <person name="Chandonia J.-M."/>
        </authorList>
    </citation>
    <scope>NUCLEOTIDE SEQUENCE</scope>
    <source>
        <strain evidence="1">FW102-FHT14D07</strain>
    </source>
</reference>
<gene>
    <name evidence="1" type="ORF">ACFYG5_14130</name>
</gene>
<dbReference type="AlphaFoldDB" id="A0AB74USH0"/>
<dbReference type="EMBL" id="CP170721">
    <property type="protein sequence ID" value="XIA17689.1"/>
    <property type="molecule type" value="Genomic_DNA"/>
</dbReference>
<evidence type="ECO:0000313" key="1">
    <source>
        <dbReference type="EMBL" id="XIA17689.1"/>
    </source>
</evidence>
<accession>A0AB74USH0</accession>
<proteinExistence type="predicted"/>
<dbReference type="RefSeq" id="WP_395116061.1">
    <property type="nucleotide sequence ID" value="NZ_CP170721.1"/>
</dbReference>